<dbReference type="Proteomes" id="UP001408356">
    <property type="component" value="Unassembled WGS sequence"/>
</dbReference>
<dbReference type="InterPro" id="IPR015422">
    <property type="entry name" value="PyrdxlP-dep_Trfase_small"/>
</dbReference>
<dbReference type="EMBL" id="JARVKF010000082">
    <property type="protein sequence ID" value="KAK9423238.1"/>
    <property type="molecule type" value="Genomic_DNA"/>
</dbReference>
<dbReference type="InterPro" id="IPR000192">
    <property type="entry name" value="Aminotrans_V_dom"/>
</dbReference>
<dbReference type="Gene3D" id="3.90.1150.10">
    <property type="entry name" value="Aspartate Aminotransferase, domain 1"/>
    <property type="match status" value="1"/>
</dbReference>
<dbReference type="Gene3D" id="3.40.640.10">
    <property type="entry name" value="Type I PLP-dependent aspartate aminotransferase-like (Major domain)"/>
    <property type="match status" value="1"/>
</dbReference>
<dbReference type="GO" id="GO:0016740">
    <property type="term" value="F:transferase activity"/>
    <property type="evidence" value="ECO:0007669"/>
    <property type="project" value="UniProtKB-KW"/>
</dbReference>
<comment type="caution">
    <text evidence="3">The sequence shown here is derived from an EMBL/GenBank/DDBJ whole genome shotgun (WGS) entry which is preliminary data.</text>
</comment>
<dbReference type="InterPro" id="IPR015424">
    <property type="entry name" value="PyrdxlP-dep_Trfase"/>
</dbReference>
<dbReference type="PANTHER" id="PTHR43092:SF2">
    <property type="entry name" value="HERCYNYLCYSTEINE SULFOXIDE LYASE"/>
    <property type="match status" value="1"/>
</dbReference>
<evidence type="ECO:0000256" key="1">
    <source>
        <dbReference type="ARBA" id="ARBA00022898"/>
    </source>
</evidence>
<protein>
    <submittedName>
        <fullName evidence="3">Pyridoxal phosphate-dependent transferase</fullName>
    </submittedName>
</protein>
<proteinExistence type="predicted"/>
<organism evidence="3 4">
    <name type="scientific">Seiridium unicorne</name>
    <dbReference type="NCBI Taxonomy" id="138068"/>
    <lineage>
        <taxon>Eukaryota</taxon>
        <taxon>Fungi</taxon>
        <taxon>Dikarya</taxon>
        <taxon>Ascomycota</taxon>
        <taxon>Pezizomycotina</taxon>
        <taxon>Sordariomycetes</taxon>
        <taxon>Xylariomycetidae</taxon>
        <taxon>Amphisphaeriales</taxon>
        <taxon>Sporocadaceae</taxon>
        <taxon>Seiridium</taxon>
    </lineage>
</organism>
<dbReference type="SUPFAM" id="SSF53383">
    <property type="entry name" value="PLP-dependent transferases"/>
    <property type="match status" value="1"/>
</dbReference>
<keyword evidence="4" id="KW-1185">Reference proteome</keyword>
<evidence type="ECO:0000313" key="4">
    <source>
        <dbReference type="Proteomes" id="UP001408356"/>
    </source>
</evidence>
<dbReference type="PANTHER" id="PTHR43092">
    <property type="entry name" value="L-CYSTEINE DESULFHYDRASE"/>
    <property type="match status" value="1"/>
</dbReference>
<dbReference type="Pfam" id="PF00266">
    <property type="entry name" value="Aminotran_5"/>
    <property type="match status" value="1"/>
</dbReference>
<evidence type="ECO:0000259" key="2">
    <source>
        <dbReference type="Pfam" id="PF00266"/>
    </source>
</evidence>
<keyword evidence="3" id="KW-0808">Transferase</keyword>
<keyword evidence="1" id="KW-0663">Pyridoxal phosphate</keyword>
<reference evidence="3 4" key="1">
    <citation type="journal article" date="2024" name="J. Plant Pathol.">
        <title>Sequence and assembly of the genome of Seiridium unicorne, isolate CBS 538.82, causal agent of cypress canker disease.</title>
        <authorList>
            <person name="Scali E."/>
            <person name="Rocca G.D."/>
            <person name="Danti R."/>
            <person name="Garbelotto M."/>
            <person name="Barberini S."/>
            <person name="Baroncelli R."/>
            <person name="Emiliani G."/>
        </authorList>
    </citation>
    <scope>NUCLEOTIDE SEQUENCE [LARGE SCALE GENOMIC DNA]</scope>
    <source>
        <strain evidence="3 4">BM-138-508</strain>
    </source>
</reference>
<gene>
    <name evidence="3" type="ORF">SUNI508_14050</name>
</gene>
<accession>A0ABR2V9F8</accession>
<name>A0ABR2V9F8_9PEZI</name>
<evidence type="ECO:0000313" key="3">
    <source>
        <dbReference type="EMBL" id="KAK9423238.1"/>
    </source>
</evidence>
<sequence length="494" mass="55204">MQGTAAWALDAPTVAPPSSTKHTYSAGVQIIRKRESLSYWRFRLAVKQLHDVIGKISNIPVGGVNEDLTLTVHDSTLHSGQHEHAMDQPPQPLPLTGPLSHRWHLKPDVVHLDHGSCGGCPTEVLEYQNALRRELDAGAHQYFAENYASRLAVSKKAMGAFLNADPGGLIFTPGSTMGLNIVAQNYKFLPGDEIMTTDHCYKSVKMLLEYLAERDGAKAVIVKVPFPVASADEILETILAATTPRTKFAILDHIVSRTGLVFPIKRIVAEMETRGVDVLVDGAHGPGQIAVDLTDLNAPYYTSSCHKWMCTPRGLGFLHVRADRRSQLKPLVVARSCYFRDTQPGMHTPFEHRFDWMGTSDPTVVHTVPRIIEFLQTALPGGHAEMVRRNHDLAVEARRAFIQKLGMEAPCPDDLIANMATIPLPDSTLPETMGNLPLQNYLWRKHRVEIQVYSWPAYPRRTLRFSCQLYNSLEQYEWLADRVREGLDAESKQL</sequence>
<dbReference type="InterPro" id="IPR015421">
    <property type="entry name" value="PyrdxlP-dep_Trfase_major"/>
</dbReference>
<feature type="domain" description="Aminotransferase class V" evidence="2">
    <location>
        <begin position="143"/>
        <end position="333"/>
    </location>
</feature>